<evidence type="ECO:0008006" key="3">
    <source>
        <dbReference type="Google" id="ProtNLM"/>
    </source>
</evidence>
<gene>
    <name evidence="1" type="ORF">Zmor_005945</name>
</gene>
<organism evidence="1 2">
    <name type="scientific">Zophobas morio</name>
    <dbReference type="NCBI Taxonomy" id="2755281"/>
    <lineage>
        <taxon>Eukaryota</taxon>
        <taxon>Metazoa</taxon>
        <taxon>Ecdysozoa</taxon>
        <taxon>Arthropoda</taxon>
        <taxon>Hexapoda</taxon>
        <taxon>Insecta</taxon>
        <taxon>Pterygota</taxon>
        <taxon>Neoptera</taxon>
        <taxon>Endopterygota</taxon>
        <taxon>Coleoptera</taxon>
        <taxon>Polyphaga</taxon>
        <taxon>Cucujiformia</taxon>
        <taxon>Tenebrionidae</taxon>
        <taxon>Zophobas</taxon>
    </lineage>
</organism>
<dbReference type="AlphaFoldDB" id="A0AA38MME6"/>
<keyword evidence="2" id="KW-1185">Reference proteome</keyword>
<protein>
    <recommendedName>
        <fullName evidence="3">Reverse transcriptase zinc-binding domain-containing protein</fullName>
    </recommendedName>
</protein>
<evidence type="ECO:0000313" key="2">
    <source>
        <dbReference type="Proteomes" id="UP001168821"/>
    </source>
</evidence>
<accession>A0AA38MME6</accession>
<proteinExistence type="predicted"/>
<name>A0AA38MME6_9CUCU</name>
<dbReference type="EMBL" id="JALNTZ010000002">
    <property type="protein sequence ID" value="KAJ3661554.1"/>
    <property type="molecule type" value="Genomic_DNA"/>
</dbReference>
<dbReference type="Proteomes" id="UP001168821">
    <property type="component" value="Unassembled WGS sequence"/>
</dbReference>
<evidence type="ECO:0000313" key="1">
    <source>
        <dbReference type="EMBL" id="KAJ3661554.1"/>
    </source>
</evidence>
<reference evidence="1" key="1">
    <citation type="journal article" date="2023" name="G3 (Bethesda)">
        <title>Whole genome assemblies of Zophobas morio and Tenebrio molitor.</title>
        <authorList>
            <person name="Kaur S."/>
            <person name="Stinson S.A."/>
            <person name="diCenzo G.C."/>
        </authorList>
    </citation>
    <scope>NUCLEOTIDE SEQUENCE</scope>
    <source>
        <strain evidence="1">QUZm001</strain>
    </source>
</reference>
<sequence>MHKRGCLQRLKKHGVAAFMQTHVRLDEFDSFRHVKEYLRWMVLDVWQCRWESSELGRVTFAFFPLVPDLPRLDFTWRSTQVLTGHGNFRSHLFRIGKMDEDICRMCDLDESDNPEHRLLRCLASRRSVTF</sequence>
<comment type="caution">
    <text evidence="1">The sequence shown here is derived from an EMBL/GenBank/DDBJ whole genome shotgun (WGS) entry which is preliminary data.</text>
</comment>